<dbReference type="InParanoid" id="A0A3R7EX70"/>
<dbReference type="EMBL" id="NIRI02000005">
    <property type="protein sequence ID" value="KAG5454502.1"/>
    <property type="molecule type" value="Genomic_DNA"/>
</dbReference>
<reference evidence="2 3" key="1">
    <citation type="journal article" date="2018" name="Biotechnol. Adv.">
        <title>Improved genomic resources and new bioinformatic workflow for the carcinogenic parasite Clonorchis sinensis: Biotechnological implications.</title>
        <authorList>
            <person name="Wang D."/>
            <person name="Korhonen P.K."/>
            <person name="Gasser R.B."/>
            <person name="Young N.D."/>
        </authorList>
    </citation>
    <scope>NUCLEOTIDE SEQUENCE [LARGE SCALE GENOMIC DNA]</scope>
    <source>
        <strain evidence="2">Cs-k2</strain>
    </source>
</reference>
<feature type="region of interest" description="Disordered" evidence="1">
    <location>
        <begin position="393"/>
        <end position="421"/>
    </location>
</feature>
<protein>
    <recommendedName>
        <fullName evidence="4">Rho-GAP domain-containing protein</fullName>
    </recommendedName>
</protein>
<comment type="caution">
    <text evidence="2">The sequence shown here is derived from an EMBL/GenBank/DDBJ whole genome shotgun (WGS) entry which is preliminary data.</text>
</comment>
<dbReference type="AlphaFoldDB" id="A0A3R7EX70"/>
<evidence type="ECO:0008006" key="4">
    <source>
        <dbReference type="Google" id="ProtNLM"/>
    </source>
</evidence>
<evidence type="ECO:0000256" key="1">
    <source>
        <dbReference type="SAM" id="MobiDB-lite"/>
    </source>
</evidence>
<evidence type="ECO:0000313" key="2">
    <source>
        <dbReference type="EMBL" id="KAG5454502.1"/>
    </source>
</evidence>
<gene>
    <name evidence="2" type="ORF">CSKR_111531</name>
</gene>
<dbReference type="OrthoDB" id="6247869at2759"/>
<organism evidence="2 3">
    <name type="scientific">Clonorchis sinensis</name>
    <name type="common">Chinese liver fluke</name>
    <dbReference type="NCBI Taxonomy" id="79923"/>
    <lineage>
        <taxon>Eukaryota</taxon>
        <taxon>Metazoa</taxon>
        <taxon>Spiralia</taxon>
        <taxon>Lophotrochozoa</taxon>
        <taxon>Platyhelminthes</taxon>
        <taxon>Trematoda</taxon>
        <taxon>Digenea</taxon>
        <taxon>Opisthorchiida</taxon>
        <taxon>Opisthorchiata</taxon>
        <taxon>Opisthorchiidae</taxon>
        <taxon>Clonorchis</taxon>
    </lineage>
</organism>
<keyword evidence="3" id="KW-1185">Reference proteome</keyword>
<feature type="region of interest" description="Disordered" evidence="1">
    <location>
        <begin position="480"/>
        <end position="500"/>
    </location>
</feature>
<dbReference type="Proteomes" id="UP000286415">
    <property type="component" value="Unassembled WGS sequence"/>
</dbReference>
<reference evidence="2 3" key="2">
    <citation type="journal article" date="2021" name="Genomics">
        <title>High-quality reference genome for Clonorchis sinensis.</title>
        <authorList>
            <person name="Young N.D."/>
            <person name="Stroehlein A.J."/>
            <person name="Kinkar L."/>
            <person name="Wang T."/>
            <person name="Sohn W.M."/>
            <person name="Chang B.C.H."/>
            <person name="Kaur P."/>
            <person name="Weisz D."/>
            <person name="Dudchenko O."/>
            <person name="Aiden E.L."/>
            <person name="Korhonen P.K."/>
            <person name="Gasser R.B."/>
        </authorList>
    </citation>
    <scope>NUCLEOTIDE SEQUENCE [LARGE SCALE GENOMIC DNA]</scope>
    <source>
        <strain evidence="2">Cs-k2</strain>
    </source>
</reference>
<accession>A0A3R7EX70</accession>
<sequence>MTKASDLKTDIVSTQSTSECVNMKFSRETYLATFREHYPVSFSLIDPLPPEPDRSQRKQHIIDNKGRQSLHTPLHVRAPAEVLELLPVFPKSTVRSTYTLSGRRHMAGRSQTERCKKAMEQRIPRLHTSSLSFADFRPLQAPFIPELILNMVNTIEENCYRTNWNGLFEGSSRHLAKARSALISLIKLGCRAAAHRELLKTLHPQTVIVALRLFLNQFSPKPLHFSRFMLQQLLQNPLLDHFLRPNPNVKSTVQRCSLTQSRTQLDTLAFLMIHLHHALEYSPDPVDSKTKLCNLYGPLLISFAERPLLQQPGFYGAKTEEAAILNVILEVCDPDFWNHVTMLRVRGAFLFQTSREKQNYVVRKEIDFSGVEKFTVRRIRSIISVSSAGNLETENKTTDSDVHSNDSTKMSPSQMEKDLSHPSSFINWSDTDAFKKTEDPDCAWLSEDPVFIVRRGLPVRRTSDLLREIHLCRSGRIKKFLPPPPHTERQDDIRRIEEQF</sequence>
<name>A0A3R7EX70_CLOSI</name>
<evidence type="ECO:0000313" key="3">
    <source>
        <dbReference type="Proteomes" id="UP000286415"/>
    </source>
</evidence>
<feature type="compositionally biased region" description="Basic and acidic residues" evidence="1">
    <location>
        <begin position="393"/>
        <end position="406"/>
    </location>
</feature>
<feature type="compositionally biased region" description="Basic and acidic residues" evidence="1">
    <location>
        <begin position="486"/>
        <end position="500"/>
    </location>
</feature>
<proteinExistence type="predicted"/>